<dbReference type="InterPro" id="IPR006876">
    <property type="entry name" value="LMBR1-like_membr_prot"/>
</dbReference>
<feature type="transmembrane region" description="Helical" evidence="2">
    <location>
        <begin position="331"/>
        <end position="353"/>
    </location>
</feature>
<evidence type="ECO:0000256" key="2">
    <source>
        <dbReference type="SAM" id="Phobius"/>
    </source>
</evidence>
<organism evidence="3 4">
    <name type="scientific">Geodia barretti</name>
    <name type="common">Barrett's horny sponge</name>
    <dbReference type="NCBI Taxonomy" id="519541"/>
    <lineage>
        <taxon>Eukaryota</taxon>
        <taxon>Metazoa</taxon>
        <taxon>Porifera</taxon>
        <taxon>Demospongiae</taxon>
        <taxon>Heteroscleromorpha</taxon>
        <taxon>Tetractinellida</taxon>
        <taxon>Astrophorina</taxon>
        <taxon>Geodiidae</taxon>
        <taxon>Geodia</taxon>
    </lineage>
</organism>
<keyword evidence="2" id="KW-0812">Transmembrane</keyword>
<feature type="transmembrane region" description="Helical" evidence="2">
    <location>
        <begin position="53"/>
        <end position="71"/>
    </location>
</feature>
<dbReference type="AlphaFoldDB" id="A0AA35SAW8"/>
<feature type="transmembrane region" description="Helical" evidence="2">
    <location>
        <begin position="91"/>
        <end position="119"/>
    </location>
</feature>
<evidence type="ECO:0000256" key="1">
    <source>
        <dbReference type="ARBA" id="ARBA00010487"/>
    </source>
</evidence>
<dbReference type="Proteomes" id="UP001174909">
    <property type="component" value="Unassembled WGS sequence"/>
</dbReference>
<reference evidence="3" key="1">
    <citation type="submission" date="2023-03" db="EMBL/GenBank/DDBJ databases">
        <authorList>
            <person name="Steffen K."/>
            <person name="Cardenas P."/>
        </authorList>
    </citation>
    <scope>NUCLEOTIDE SEQUENCE</scope>
</reference>
<sequence>MAKPITYQRSVELGVLGCNLSLFLCLPFAYLFSESAGLACFRKGVMSRVYETVVVLLLLVALVFGLSWLLLDQDTTWGTPWFVYVPLLYSVMSLLGVVFMGICAPLGVSHLFTVLGALITSPKPTTNVEQELEDIKCEEKTLLGHLAGVKMEGLRRRTTGMEDQLKNGVGERKTLDEIQHRKAQLERHLNSSPLERHAVYPLAFLGLLAVTLLALLLVALNSASLILYPDSCNVVSQVDYLLGKASTSHLGLLGSLVEITVILYIQCASIVGLYSLPHFHRLIPTPHNTPLTHVIANCVLLLMLTSALPLTSKTLGITQFCLLGWYQTTSWLSHTGLMFWYNSMFLILTASIISRQVSKAILREASKLLASWFSWQQRKSKLPLATDHNHAD</sequence>
<feature type="transmembrane region" description="Helical" evidence="2">
    <location>
        <begin position="294"/>
        <end position="311"/>
    </location>
</feature>
<keyword evidence="2" id="KW-0472">Membrane</keyword>
<dbReference type="PRINTS" id="PR01692">
    <property type="entry name" value="LIPOCALINIMR"/>
</dbReference>
<dbReference type="EMBL" id="CASHTH010002139">
    <property type="protein sequence ID" value="CAI8025321.1"/>
    <property type="molecule type" value="Genomic_DNA"/>
</dbReference>
<comment type="caution">
    <text evidence="3">The sequence shown here is derived from an EMBL/GenBank/DDBJ whole genome shotgun (WGS) entry which is preliminary data.</text>
</comment>
<feature type="transmembrane region" description="Helical" evidence="2">
    <location>
        <begin position="20"/>
        <end position="41"/>
    </location>
</feature>
<dbReference type="GO" id="GO:0007165">
    <property type="term" value="P:signal transduction"/>
    <property type="evidence" value="ECO:0007669"/>
    <property type="project" value="TreeGrafter"/>
</dbReference>
<gene>
    <name evidence="3" type="ORF">GBAR_LOCUS14641</name>
</gene>
<keyword evidence="2" id="KW-1133">Transmembrane helix</keyword>
<dbReference type="GO" id="GO:0005886">
    <property type="term" value="C:plasma membrane"/>
    <property type="evidence" value="ECO:0007669"/>
    <property type="project" value="TreeGrafter"/>
</dbReference>
<evidence type="ECO:0000313" key="3">
    <source>
        <dbReference type="EMBL" id="CAI8025321.1"/>
    </source>
</evidence>
<dbReference type="GO" id="GO:0004888">
    <property type="term" value="F:transmembrane signaling receptor activity"/>
    <property type="evidence" value="ECO:0007669"/>
    <property type="project" value="TreeGrafter"/>
</dbReference>
<proteinExistence type="inferred from homology"/>
<feature type="transmembrane region" description="Helical" evidence="2">
    <location>
        <begin position="250"/>
        <end position="274"/>
    </location>
</feature>
<evidence type="ECO:0000313" key="4">
    <source>
        <dbReference type="Proteomes" id="UP001174909"/>
    </source>
</evidence>
<keyword evidence="4" id="KW-1185">Reference proteome</keyword>
<dbReference type="PANTHER" id="PTHR12625">
    <property type="entry name" value="LIPOCALIN-1 INTERACTING MEMBRANE RECEPTOR LIMR"/>
    <property type="match status" value="1"/>
</dbReference>
<dbReference type="PANTHER" id="PTHR12625:SF0">
    <property type="entry name" value="PROTEIN LILIPOD"/>
    <property type="match status" value="1"/>
</dbReference>
<accession>A0AA35SAW8</accession>
<feature type="transmembrane region" description="Helical" evidence="2">
    <location>
        <begin position="198"/>
        <end position="220"/>
    </location>
</feature>
<protein>
    <submittedName>
        <fullName evidence="3">Protein LMBR1L</fullName>
    </submittedName>
</protein>
<comment type="similarity">
    <text evidence="1">Belongs to the LIMR family.</text>
</comment>
<name>A0AA35SAW8_GEOBA</name>
<dbReference type="InterPro" id="IPR008075">
    <property type="entry name" value="LIMR"/>
</dbReference>
<dbReference type="Pfam" id="PF04791">
    <property type="entry name" value="LMBR1"/>
    <property type="match status" value="2"/>
</dbReference>